<organism evidence="3 4">
    <name type="scientific">Mytilus coruscus</name>
    <name type="common">Sea mussel</name>
    <dbReference type="NCBI Taxonomy" id="42192"/>
    <lineage>
        <taxon>Eukaryota</taxon>
        <taxon>Metazoa</taxon>
        <taxon>Spiralia</taxon>
        <taxon>Lophotrochozoa</taxon>
        <taxon>Mollusca</taxon>
        <taxon>Bivalvia</taxon>
        <taxon>Autobranchia</taxon>
        <taxon>Pteriomorphia</taxon>
        <taxon>Mytilida</taxon>
        <taxon>Mytiloidea</taxon>
        <taxon>Mytilidae</taxon>
        <taxon>Mytilinae</taxon>
        <taxon>Mytilus</taxon>
    </lineage>
</organism>
<evidence type="ECO:0000313" key="4">
    <source>
        <dbReference type="Proteomes" id="UP000507470"/>
    </source>
</evidence>
<keyword evidence="2" id="KW-0472">Membrane</keyword>
<evidence type="ECO:0000313" key="3">
    <source>
        <dbReference type="EMBL" id="CAC5363172.1"/>
    </source>
</evidence>
<feature type="transmembrane region" description="Helical" evidence="2">
    <location>
        <begin position="131"/>
        <end position="151"/>
    </location>
</feature>
<feature type="transmembrane region" description="Helical" evidence="2">
    <location>
        <begin position="50"/>
        <end position="68"/>
    </location>
</feature>
<feature type="region of interest" description="Disordered" evidence="1">
    <location>
        <begin position="255"/>
        <end position="301"/>
    </location>
</feature>
<feature type="region of interest" description="Disordered" evidence="1">
    <location>
        <begin position="1"/>
        <end position="24"/>
    </location>
</feature>
<gene>
    <name evidence="3" type="ORF">MCOR_4695</name>
</gene>
<sequence>MQTENNGDGNETTTESIVSENKNTTIEEADEKRSLAYTIIAGLTVSDHVWRWYLVVIFSFGYFATYILEFLDSYTVLLDTIFEILENKIDPPWFEEEGGDSSKSKSNNKDSFDENLFDYIVDNCYTARKRFFLLIIKTILTTIFMIVSFQILQRTGKFDKMKLLNETLSIVVILISRKLFLFFSQRKPAEEIDSESEALYNKFLKRKKDRYDGDFLFLCFKECITDCRAVIRQVLMGFFLLTDLRNLKQDNTDDNNLNKAASDQSGKHPNAQELTELKDIVETDETKSEIRQTEKEPLVKK</sequence>
<dbReference type="EMBL" id="CACVKT020000794">
    <property type="protein sequence ID" value="CAC5363172.1"/>
    <property type="molecule type" value="Genomic_DNA"/>
</dbReference>
<evidence type="ECO:0000256" key="2">
    <source>
        <dbReference type="SAM" id="Phobius"/>
    </source>
</evidence>
<protein>
    <submittedName>
        <fullName evidence="3">Uncharacterized protein</fullName>
    </submittedName>
</protein>
<feature type="compositionally biased region" description="Basic and acidic residues" evidence="1">
    <location>
        <begin position="275"/>
        <end position="301"/>
    </location>
</feature>
<keyword evidence="2" id="KW-1133">Transmembrane helix</keyword>
<proteinExistence type="predicted"/>
<evidence type="ECO:0000256" key="1">
    <source>
        <dbReference type="SAM" id="MobiDB-lite"/>
    </source>
</evidence>
<feature type="compositionally biased region" description="Polar residues" evidence="1">
    <location>
        <begin position="255"/>
        <end position="264"/>
    </location>
</feature>
<reference evidence="3 4" key="1">
    <citation type="submission" date="2020-06" db="EMBL/GenBank/DDBJ databases">
        <authorList>
            <person name="Li R."/>
            <person name="Bekaert M."/>
        </authorList>
    </citation>
    <scope>NUCLEOTIDE SEQUENCE [LARGE SCALE GENOMIC DNA]</scope>
    <source>
        <strain evidence="4">wild</strain>
    </source>
</reference>
<dbReference type="Proteomes" id="UP000507470">
    <property type="component" value="Unassembled WGS sequence"/>
</dbReference>
<dbReference type="AlphaFoldDB" id="A0A6J8A970"/>
<accession>A0A6J8A970</accession>
<name>A0A6J8A970_MYTCO</name>
<feature type="compositionally biased region" description="Low complexity" evidence="1">
    <location>
        <begin position="1"/>
        <end position="15"/>
    </location>
</feature>
<keyword evidence="4" id="KW-1185">Reference proteome</keyword>
<keyword evidence="2" id="KW-0812">Transmembrane</keyword>